<reference evidence="1" key="1">
    <citation type="journal article" date="2015" name="Nature">
        <title>Complex archaea that bridge the gap between prokaryotes and eukaryotes.</title>
        <authorList>
            <person name="Spang A."/>
            <person name="Saw J.H."/>
            <person name="Jorgensen S.L."/>
            <person name="Zaremba-Niedzwiedzka K."/>
            <person name="Martijn J."/>
            <person name="Lind A.E."/>
            <person name="van Eijk R."/>
            <person name="Schleper C."/>
            <person name="Guy L."/>
            <person name="Ettema T.J."/>
        </authorList>
    </citation>
    <scope>NUCLEOTIDE SEQUENCE</scope>
</reference>
<sequence length="143" mass="16872">MTEEQIIKEKRTMSDYLEQLQEQQEQKHRQMFEKLLDVSPDKYSNQFEKFHNFLRFGGSTFNSYGGTEYVKVWPETATIEYRKKPTSLDALEWIGGQLKLVRYIGQINHQYVYVIADQIWRIDVDVAGTGTQGLIVTLIFQLR</sequence>
<dbReference type="EMBL" id="LAZR01035003">
    <property type="protein sequence ID" value="KKL28704.1"/>
    <property type="molecule type" value="Genomic_DNA"/>
</dbReference>
<gene>
    <name evidence="1" type="ORF">LCGC14_2372500</name>
</gene>
<accession>A0A0F9C3F9</accession>
<proteinExistence type="predicted"/>
<organism evidence="1">
    <name type="scientific">marine sediment metagenome</name>
    <dbReference type="NCBI Taxonomy" id="412755"/>
    <lineage>
        <taxon>unclassified sequences</taxon>
        <taxon>metagenomes</taxon>
        <taxon>ecological metagenomes</taxon>
    </lineage>
</organism>
<comment type="caution">
    <text evidence="1">The sequence shown here is derived from an EMBL/GenBank/DDBJ whole genome shotgun (WGS) entry which is preliminary data.</text>
</comment>
<protein>
    <submittedName>
        <fullName evidence="1">Uncharacterized protein</fullName>
    </submittedName>
</protein>
<name>A0A0F9C3F9_9ZZZZ</name>
<feature type="non-terminal residue" evidence="1">
    <location>
        <position position="143"/>
    </location>
</feature>
<evidence type="ECO:0000313" key="1">
    <source>
        <dbReference type="EMBL" id="KKL28704.1"/>
    </source>
</evidence>
<dbReference type="AlphaFoldDB" id="A0A0F9C3F9"/>